<name>A0AAD9PCY5_RIDPI</name>
<dbReference type="Proteomes" id="UP001209878">
    <property type="component" value="Unassembled WGS sequence"/>
</dbReference>
<evidence type="ECO:0000313" key="2">
    <source>
        <dbReference type="Proteomes" id="UP001209878"/>
    </source>
</evidence>
<gene>
    <name evidence="1" type="ORF">NP493_32g09007</name>
</gene>
<proteinExistence type="predicted"/>
<dbReference type="AlphaFoldDB" id="A0AAD9PCY5"/>
<dbReference type="EMBL" id="JAODUO010000032">
    <property type="protein sequence ID" value="KAK2192379.1"/>
    <property type="molecule type" value="Genomic_DNA"/>
</dbReference>
<accession>A0AAD9PCY5</accession>
<protein>
    <recommendedName>
        <fullName evidence="3">Reverse transcriptase</fullName>
    </recommendedName>
</protein>
<evidence type="ECO:0000313" key="1">
    <source>
        <dbReference type="EMBL" id="KAK2192379.1"/>
    </source>
</evidence>
<evidence type="ECO:0008006" key="3">
    <source>
        <dbReference type="Google" id="ProtNLM"/>
    </source>
</evidence>
<dbReference type="PANTHER" id="PTHR33332">
    <property type="entry name" value="REVERSE TRANSCRIPTASE DOMAIN-CONTAINING PROTEIN"/>
    <property type="match status" value="1"/>
</dbReference>
<sequence length="236" mass="26451">MEACVQDAKAWFCDNGLVMNNNKSQAIVIHSSSLRTPTSLTRVNIYGQLVETSPVIRDLGFNVDANLTMTSQVVNVCRSAYYHLSRIAKIRDSISTTVCKSLIHGLVASRLDYGNAILYGISDRHMHRLEMVQRSAARIVRQIRRGDRQSMTTILRQLHWLSVRKRIDFKLVAQGHIQWHAGVSCGTATPPHTSPFAVLCRRVTARGAQSQPGTFRPPCICLCRTHSVEQTSKEHT</sequence>
<organism evidence="1 2">
    <name type="scientific">Ridgeia piscesae</name>
    <name type="common">Tubeworm</name>
    <dbReference type="NCBI Taxonomy" id="27915"/>
    <lineage>
        <taxon>Eukaryota</taxon>
        <taxon>Metazoa</taxon>
        <taxon>Spiralia</taxon>
        <taxon>Lophotrochozoa</taxon>
        <taxon>Annelida</taxon>
        <taxon>Polychaeta</taxon>
        <taxon>Sedentaria</taxon>
        <taxon>Canalipalpata</taxon>
        <taxon>Sabellida</taxon>
        <taxon>Siboglinidae</taxon>
        <taxon>Ridgeia</taxon>
    </lineage>
</organism>
<keyword evidence="2" id="KW-1185">Reference proteome</keyword>
<comment type="caution">
    <text evidence="1">The sequence shown here is derived from an EMBL/GenBank/DDBJ whole genome shotgun (WGS) entry which is preliminary data.</text>
</comment>
<reference evidence="1" key="1">
    <citation type="journal article" date="2023" name="Mol. Biol. Evol.">
        <title>Third-Generation Sequencing Reveals the Adaptive Role of the Epigenome in Three Deep-Sea Polychaetes.</title>
        <authorList>
            <person name="Perez M."/>
            <person name="Aroh O."/>
            <person name="Sun Y."/>
            <person name="Lan Y."/>
            <person name="Juniper S.K."/>
            <person name="Young C.R."/>
            <person name="Angers B."/>
            <person name="Qian P.Y."/>
        </authorList>
    </citation>
    <scope>NUCLEOTIDE SEQUENCE</scope>
    <source>
        <strain evidence="1">R07B-5</strain>
    </source>
</reference>